<dbReference type="Pfam" id="PF20043">
    <property type="entry name" value="DUF6445"/>
    <property type="match status" value="1"/>
</dbReference>
<dbReference type="AlphaFoldDB" id="A0A3G8LYF1"/>
<dbReference type="EMBL" id="CP034015">
    <property type="protein sequence ID" value="AZG73912.1"/>
    <property type="molecule type" value="Genomic_DNA"/>
</dbReference>
<keyword evidence="2" id="KW-1185">Reference proteome</keyword>
<gene>
    <name evidence="1" type="ORF">EGC82_14785</name>
</gene>
<dbReference type="InterPro" id="IPR045617">
    <property type="entry name" value="DUF6445"/>
</dbReference>
<proteinExistence type="predicted"/>
<name>A0A3G8LYF1_9GAMM</name>
<evidence type="ECO:0008006" key="3">
    <source>
        <dbReference type="Google" id="ProtNLM"/>
    </source>
</evidence>
<dbReference type="RefSeq" id="WP_124731442.1">
    <property type="nucleotide sequence ID" value="NZ_CBCSKC010000012.1"/>
</dbReference>
<reference evidence="2" key="1">
    <citation type="submission" date="2018-11" db="EMBL/GenBank/DDBJ databases">
        <title>Shewanella sp. M2.</title>
        <authorList>
            <person name="Hwang Y.J."/>
            <person name="Hwang C.Y."/>
        </authorList>
    </citation>
    <scope>NUCLEOTIDE SEQUENCE [LARGE SCALE GENOMIC DNA]</scope>
    <source>
        <strain evidence="2">LMG 19866</strain>
    </source>
</reference>
<evidence type="ECO:0000313" key="2">
    <source>
        <dbReference type="Proteomes" id="UP000278035"/>
    </source>
</evidence>
<dbReference type="Proteomes" id="UP000278035">
    <property type="component" value="Chromosome"/>
</dbReference>
<dbReference type="OrthoDB" id="4048724at2"/>
<organism evidence="1 2">
    <name type="scientific">Shewanella livingstonensis</name>
    <dbReference type="NCBI Taxonomy" id="150120"/>
    <lineage>
        <taxon>Bacteria</taxon>
        <taxon>Pseudomonadati</taxon>
        <taxon>Pseudomonadota</taxon>
        <taxon>Gammaproteobacteria</taxon>
        <taxon>Alteromonadales</taxon>
        <taxon>Shewanellaceae</taxon>
        <taxon>Shewanella</taxon>
    </lineage>
</organism>
<sequence length="241" mass="27429">MSVPETAKPIIEVNNIAPQVQYIGQQHTPIIIIDNFAGDISELIDIAVNGSQFSQDPGSYYPGQRTALPRQYIIEVINAVFQLIYDVYRIPTQLRLKPQQCVYSLIDKQPQTLSPLQCLPHFDTPSPNYFAILHYLNDGPHGDTGFFRHNPTDYERITAENIDAYFTKAQPFLDAKKQTSASYFVASDEHYSLYHQIEYRPNRLVIYPGNLLHSTLVNPQTDIDANPTSGRLTANIFIHFQ</sequence>
<accession>A0A3G8LYF1</accession>
<dbReference type="KEGG" id="slj:EGC82_14785"/>
<protein>
    <recommendedName>
        <fullName evidence="3">2OG-Fe(II) oxygenase</fullName>
    </recommendedName>
</protein>
<evidence type="ECO:0000313" key="1">
    <source>
        <dbReference type="EMBL" id="AZG73912.1"/>
    </source>
</evidence>